<dbReference type="EMBL" id="NJES01000236">
    <property type="protein sequence ID" value="PHH75082.1"/>
    <property type="molecule type" value="Genomic_DNA"/>
</dbReference>
<dbReference type="AlphaFoldDB" id="A0A2C5Z5U9"/>
<reference evidence="1 2" key="1">
    <citation type="submission" date="2017-06" db="EMBL/GenBank/DDBJ databases">
        <title>Ant-infecting Ophiocordyceps genomes reveal a high diversity of potential behavioral manipulation genes and a possible major role for enterotoxins.</title>
        <authorList>
            <person name="De Bekker C."/>
            <person name="Evans H.C."/>
            <person name="Brachmann A."/>
            <person name="Hughes D.P."/>
        </authorList>
    </citation>
    <scope>NUCLEOTIDE SEQUENCE [LARGE SCALE GENOMIC DNA]</scope>
    <source>
        <strain evidence="1 2">Map16</strain>
    </source>
</reference>
<protein>
    <submittedName>
        <fullName evidence="1">Uncharacterized protein</fullName>
    </submittedName>
</protein>
<proteinExistence type="predicted"/>
<gene>
    <name evidence="1" type="ORF">CDD80_2633</name>
</gene>
<accession>A0A2C5Z5U9</accession>
<evidence type="ECO:0000313" key="2">
    <source>
        <dbReference type="Proteomes" id="UP000226431"/>
    </source>
</evidence>
<comment type="caution">
    <text evidence="1">The sequence shown here is derived from an EMBL/GenBank/DDBJ whole genome shotgun (WGS) entry which is preliminary data.</text>
</comment>
<name>A0A2C5Z5U9_9HYPO</name>
<organism evidence="1 2">
    <name type="scientific">Ophiocordyceps camponoti-rufipedis</name>
    <dbReference type="NCBI Taxonomy" id="2004952"/>
    <lineage>
        <taxon>Eukaryota</taxon>
        <taxon>Fungi</taxon>
        <taxon>Dikarya</taxon>
        <taxon>Ascomycota</taxon>
        <taxon>Pezizomycotina</taxon>
        <taxon>Sordariomycetes</taxon>
        <taxon>Hypocreomycetidae</taxon>
        <taxon>Hypocreales</taxon>
        <taxon>Ophiocordycipitaceae</taxon>
        <taxon>Ophiocordyceps</taxon>
    </lineage>
</organism>
<keyword evidence="2" id="KW-1185">Reference proteome</keyword>
<sequence>MKSYGSTAGTGEATAGTGEATAGWMRLDSCLAAVVESWESRLAVVLSDGESTAEPRTIYRLSSDDVYCPFLASGNSVGILVEDPAR</sequence>
<evidence type="ECO:0000313" key="1">
    <source>
        <dbReference type="EMBL" id="PHH75082.1"/>
    </source>
</evidence>
<dbReference type="Proteomes" id="UP000226431">
    <property type="component" value="Unassembled WGS sequence"/>
</dbReference>